<keyword evidence="2" id="KW-0949">S-adenosyl-L-methionine</keyword>
<dbReference type="SUPFAM" id="SSF52833">
    <property type="entry name" value="Thioredoxin-like"/>
    <property type="match status" value="1"/>
</dbReference>
<dbReference type="PANTHER" id="PTHR43110:SF1">
    <property type="entry name" value="THIOL PEROXIDASE"/>
    <property type="match status" value="1"/>
</dbReference>
<dbReference type="GO" id="GO:0051539">
    <property type="term" value="F:4 iron, 4 sulfur cluster binding"/>
    <property type="evidence" value="ECO:0007669"/>
    <property type="project" value="InterPro"/>
</dbReference>
<sequence>MSNLINFNRFVSFTTIEGPGKRFALWMQGCIINCKGCSNQEMIPLINRNVMEVSDLFKAIRDAKERFQIEGITILGGEPFIQPRALLELVTLCQTNNLTVIVFSGFLYELLLEKHPAILSKIDILIDGPFIIEKLDKKRRLIGSTNQRVIKLSNVYQNNDYFEQNIIEAEFTVTKNNSMIINGDGAHLINNEEKIRKEEAIKMGSFKLDGDVFSHFTQDIIKVGDKLEFKGTNADMSDFYLSDVKTQYKVISVIPSIDASVCYTQTVEFNKNMKDYPNARLITVSRDLPFVQERCCESFRNEAHFLVSDYNYRDFGTKTGLVFTALQILPRAVLILNQDNIVKYLEIVNPIGNEPNYQAIYDFLDSRK</sequence>
<keyword evidence="1 10" id="KW-0575">Peroxidase</keyword>
<keyword evidence="8" id="KW-0676">Redox-active center</keyword>
<dbReference type="KEGG" id="skn:SKUN_00108"/>
<accession>A0A0K2JF33</accession>
<dbReference type="EMBL" id="CP010899">
    <property type="protein sequence ID" value="ALA97032.1"/>
    <property type="molecule type" value="Genomic_DNA"/>
</dbReference>
<dbReference type="InterPro" id="IPR013785">
    <property type="entry name" value="Aldolase_TIM"/>
</dbReference>
<name>A0A0K2JF33_SPIKU</name>
<reference evidence="10 11" key="1">
    <citation type="journal article" date="2015" name="Genome Announc.">
        <title>Complete Genome Sequence of Spiroplasma kunkelii Strain CR2-3x, Causal Agent of Corn Stunt Disease in Zea mays L.</title>
        <authorList>
            <person name="Davis R.E."/>
            <person name="Shao J."/>
            <person name="Dally E.L."/>
            <person name="Zhao Y."/>
            <person name="Gasparich G.E."/>
            <person name="Gaynor B.J."/>
            <person name="Athey J.C."/>
            <person name="Harrison N.A."/>
            <person name="Donofrio N."/>
        </authorList>
    </citation>
    <scope>NUCLEOTIDE SEQUENCE [LARGE SCALE GENOMIC DNA]</scope>
    <source>
        <strain evidence="10 11">CR2-3x</strain>
    </source>
</reference>
<keyword evidence="1 10" id="KW-0560">Oxidoreductase</keyword>
<evidence type="ECO:0000313" key="10">
    <source>
        <dbReference type="EMBL" id="ALA97032.1"/>
    </source>
</evidence>
<dbReference type="InterPro" id="IPR036249">
    <property type="entry name" value="Thioredoxin-like_sf"/>
</dbReference>
<keyword evidence="11" id="KW-1185">Reference proteome</keyword>
<evidence type="ECO:0000313" key="11">
    <source>
        <dbReference type="Proteomes" id="UP000062963"/>
    </source>
</evidence>
<evidence type="ECO:0000256" key="4">
    <source>
        <dbReference type="ARBA" id="ARBA00022862"/>
    </source>
</evidence>
<evidence type="ECO:0000256" key="5">
    <source>
        <dbReference type="ARBA" id="ARBA00023004"/>
    </source>
</evidence>
<organism evidence="10 11">
    <name type="scientific">Spiroplasma kunkelii CR2-3x</name>
    <dbReference type="NCBI Taxonomy" id="273035"/>
    <lineage>
        <taxon>Bacteria</taxon>
        <taxon>Bacillati</taxon>
        <taxon>Mycoplasmatota</taxon>
        <taxon>Mollicutes</taxon>
        <taxon>Entomoplasmatales</taxon>
        <taxon>Spiroplasmataceae</taxon>
        <taxon>Spiroplasma</taxon>
    </lineage>
</organism>
<dbReference type="SFLD" id="SFLDF00299">
    <property type="entry name" value="anaerobic_ribonucleoside-triph"/>
    <property type="match status" value="1"/>
</dbReference>
<dbReference type="GO" id="GO:0004601">
    <property type="term" value="F:peroxidase activity"/>
    <property type="evidence" value="ECO:0007669"/>
    <property type="project" value="UniProtKB-KW"/>
</dbReference>
<dbReference type="STRING" id="273035.SKUN_00108"/>
<keyword evidence="7" id="KW-1015">Disulfide bond</keyword>
<evidence type="ECO:0000256" key="6">
    <source>
        <dbReference type="ARBA" id="ARBA00023014"/>
    </source>
</evidence>
<dbReference type="OrthoDB" id="9782387at2"/>
<protein>
    <submittedName>
        <fullName evidence="10">Thiol peroxidase</fullName>
    </submittedName>
</protein>
<dbReference type="SUPFAM" id="SSF102114">
    <property type="entry name" value="Radical SAM enzymes"/>
    <property type="match status" value="1"/>
</dbReference>
<dbReference type="RefSeq" id="WP_053390395.1">
    <property type="nucleotide sequence ID" value="NZ_CP010899.1"/>
</dbReference>
<evidence type="ECO:0000256" key="1">
    <source>
        <dbReference type="ARBA" id="ARBA00022559"/>
    </source>
</evidence>
<dbReference type="InterPro" id="IPR058240">
    <property type="entry name" value="rSAM_sf"/>
</dbReference>
<dbReference type="Proteomes" id="UP000062963">
    <property type="component" value="Chromosome"/>
</dbReference>
<evidence type="ECO:0000259" key="9">
    <source>
        <dbReference type="Pfam" id="PF08534"/>
    </source>
</evidence>
<dbReference type="InterPro" id="IPR012837">
    <property type="entry name" value="NrdG"/>
</dbReference>
<keyword evidence="4" id="KW-0049">Antioxidant</keyword>
<dbReference type="Pfam" id="PF13353">
    <property type="entry name" value="Fer4_12"/>
    <property type="match status" value="1"/>
</dbReference>
<dbReference type="Gene3D" id="3.20.20.70">
    <property type="entry name" value="Aldolase class I"/>
    <property type="match status" value="1"/>
</dbReference>
<evidence type="ECO:0000256" key="2">
    <source>
        <dbReference type="ARBA" id="ARBA00022691"/>
    </source>
</evidence>
<keyword evidence="3" id="KW-0479">Metal-binding</keyword>
<dbReference type="CDD" id="cd01335">
    <property type="entry name" value="Radical_SAM"/>
    <property type="match status" value="1"/>
</dbReference>
<dbReference type="SFLD" id="SFLDG01063">
    <property type="entry name" value="activating_enzymes__group_1"/>
    <property type="match status" value="1"/>
</dbReference>
<dbReference type="GO" id="GO:0046872">
    <property type="term" value="F:metal ion binding"/>
    <property type="evidence" value="ECO:0007669"/>
    <property type="project" value="UniProtKB-KW"/>
</dbReference>
<dbReference type="SFLD" id="SFLDS00029">
    <property type="entry name" value="Radical_SAM"/>
    <property type="match status" value="1"/>
</dbReference>
<dbReference type="AlphaFoldDB" id="A0A0K2JF33"/>
<evidence type="ECO:0000256" key="3">
    <source>
        <dbReference type="ARBA" id="ARBA00022723"/>
    </source>
</evidence>
<keyword evidence="6" id="KW-0411">Iron-sulfur</keyword>
<dbReference type="GO" id="GO:0043365">
    <property type="term" value="F:[formate-C-acetyltransferase]-activating enzyme activity"/>
    <property type="evidence" value="ECO:0007669"/>
    <property type="project" value="InterPro"/>
</dbReference>
<dbReference type="InterPro" id="IPR007197">
    <property type="entry name" value="rSAM"/>
</dbReference>
<dbReference type="InterPro" id="IPR050455">
    <property type="entry name" value="Tpx_Peroxidase_subfamily"/>
</dbReference>
<evidence type="ECO:0000256" key="8">
    <source>
        <dbReference type="ARBA" id="ARBA00023284"/>
    </source>
</evidence>
<proteinExistence type="predicted"/>
<evidence type="ECO:0000256" key="7">
    <source>
        <dbReference type="ARBA" id="ARBA00023157"/>
    </source>
</evidence>
<dbReference type="SFLD" id="SFLDG01066">
    <property type="entry name" value="organic_radical-activating_enz"/>
    <property type="match status" value="1"/>
</dbReference>
<gene>
    <name evidence="10" type="primary">tpx</name>
    <name evidence="10" type="ORF">SKUN_00108</name>
</gene>
<keyword evidence="5" id="KW-0408">Iron</keyword>
<dbReference type="PATRIC" id="fig|273035.7.peg.125"/>
<dbReference type="PANTHER" id="PTHR43110">
    <property type="entry name" value="THIOL PEROXIDASE"/>
    <property type="match status" value="1"/>
</dbReference>
<dbReference type="Gene3D" id="3.40.30.10">
    <property type="entry name" value="Glutaredoxin"/>
    <property type="match status" value="1"/>
</dbReference>
<feature type="domain" description="Redoxin" evidence="9">
    <location>
        <begin position="224"/>
        <end position="359"/>
    </location>
</feature>
<dbReference type="InterPro" id="IPR013740">
    <property type="entry name" value="Redoxin"/>
</dbReference>
<dbReference type="Pfam" id="PF08534">
    <property type="entry name" value="Redoxin"/>
    <property type="match status" value="1"/>
</dbReference>